<evidence type="ECO:0000313" key="2">
    <source>
        <dbReference type="EMBL" id="KAF5833019.1"/>
    </source>
</evidence>
<protein>
    <submittedName>
        <fullName evidence="2">Uncharacterized protein</fullName>
    </submittedName>
</protein>
<keyword evidence="3" id="KW-1185">Reference proteome</keyword>
<proteinExistence type="predicted"/>
<dbReference type="EMBL" id="MU069834">
    <property type="protein sequence ID" value="KAF5833019.1"/>
    <property type="molecule type" value="Genomic_DNA"/>
</dbReference>
<reference evidence="2" key="1">
    <citation type="submission" date="2017-08" db="EMBL/GenBank/DDBJ databases">
        <authorList>
            <person name="Polle J.E."/>
            <person name="Barry K."/>
            <person name="Cushman J."/>
            <person name="Schmutz J."/>
            <person name="Tran D."/>
            <person name="Hathwaick L.T."/>
            <person name="Yim W.C."/>
            <person name="Jenkins J."/>
            <person name="Mckie-Krisberg Z.M."/>
            <person name="Prochnik S."/>
            <person name="Lindquist E."/>
            <person name="Dockter R.B."/>
            <person name="Adam C."/>
            <person name="Molina H."/>
            <person name="Bunkerborg J."/>
            <person name="Jin E."/>
            <person name="Buchheim M."/>
            <person name="Magnuson J."/>
        </authorList>
    </citation>
    <scope>NUCLEOTIDE SEQUENCE</scope>
    <source>
        <strain evidence="2">CCAP 19/18</strain>
    </source>
</reference>
<evidence type="ECO:0000313" key="3">
    <source>
        <dbReference type="Proteomes" id="UP000815325"/>
    </source>
</evidence>
<dbReference type="PANTHER" id="PTHR45588:SF1">
    <property type="entry name" value="WW DOMAIN-CONTAINING PROTEIN"/>
    <property type="match status" value="1"/>
</dbReference>
<dbReference type="PANTHER" id="PTHR45588">
    <property type="entry name" value="TPR DOMAIN-CONTAINING PROTEIN"/>
    <property type="match status" value="1"/>
</dbReference>
<sequence>MLATSQKCAVGCMLLLMALWMTIKLDHAGYRFPNVGQRTTSSSFPTPAFPCKPLSQKERLDAFGDLQGYTHMIYTSSPETQKAFDTGMMLAYGFNQPEALRSFHQAMEDPTAPAPYWGKAYALGPFLNKIAGPAEGSKAYPVFSLQELENGKKAVEQGLRIADEQMAKQTSTSMSDTHKTLRKLLERDKAYLQGISHVFFSGATHGPAFIAGTKAYAQALEEWAEAHPEDTDALALSAEALANLQPW</sequence>
<name>A0ABQ7GEK6_DUNSA</name>
<gene>
    <name evidence="2" type="ORF">DUNSADRAFT_10765</name>
</gene>
<evidence type="ECO:0000256" key="1">
    <source>
        <dbReference type="SAM" id="SignalP"/>
    </source>
</evidence>
<feature type="chain" id="PRO_5045828206" evidence="1">
    <location>
        <begin position="29"/>
        <end position="247"/>
    </location>
</feature>
<comment type="caution">
    <text evidence="2">The sequence shown here is derived from an EMBL/GenBank/DDBJ whole genome shotgun (WGS) entry which is preliminary data.</text>
</comment>
<dbReference type="Proteomes" id="UP000815325">
    <property type="component" value="Unassembled WGS sequence"/>
</dbReference>
<keyword evidence="1" id="KW-0732">Signal</keyword>
<feature type="signal peptide" evidence="1">
    <location>
        <begin position="1"/>
        <end position="28"/>
    </location>
</feature>
<organism evidence="2 3">
    <name type="scientific">Dunaliella salina</name>
    <name type="common">Green alga</name>
    <name type="synonym">Protococcus salinus</name>
    <dbReference type="NCBI Taxonomy" id="3046"/>
    <lineage>
        <taxon>Eukaryota</taxon>
        <taxon>Viridiplantae</taxon>
        <taxon>Chlorophyta</taxon>
        <taxon>core chlorophytes</taxon>
        <taxon>Chlorophyceae</taxon>
        <taxon>CS clade</taxon>
        <taxon>Chlamydomonadales</taxon>
        <taxon>Dunaliellaceae</taxon>
        <taxon>Dunaliella</taxon>
    </lineage>
</organism>
<accession>A0ABQ7GEK6</accession>